<dbReference type="Pfam" id="PF13480">
    <property type="entry name" value="Acetyltransf_6"/>
    <property type="match status" value="1"/>
</dbReference>
<dbReference type="GO" id="GO:0016740">
    <property type="term" value="F:transferase activity"/>
    <property type="evidence" value="ECO:0007669"/>
    <property type="project" value="UniProtKB-KW"/>
</dbReference>
<dbReference type="InterPro" id="IPR016181">
    <property type="entry name" value="Acyl_CoA_acyltransferase"/>
</dbReference>
<comment type="caution">
    <text evidence="2">The sequence shown here is derived from an EMBL/GenBank/DDBJ whole genome shotgun (WGS) entry which is preliminary data.</text>
</comment>
<dbReference type="InterPro" id="IPR038740">
    <property type="entry name" value="BioF2-like_GNAT_dom"/>
</dbReference>
<dbReference type="Proteomes" id="UP000295678">
    <property type="component" value="Unassembled WGS sequence"/>
</dbReference>
<reference evidence="2 3" key="1">
    <citation type="submission" date="2019-03" db="EMBL/GenBank/DDBJ databases">
        <title>Genomic Encyclopedia of Type Strains, Phase IV (KMG-IV): sequencing the most valuable type-strain genomes for metagenomic binning, comparative biology and taxonomic classification.</title>
        <authorList>
            <person name="Goeker M."/>
        </authorList>
    </citation>
    <scope>NUCLEOTIDE SEQUENCE [LARGE SCALE GENOMIC DNA]</scope>
    <source>
        <strain evidence="2 3">DSM 19345</strain>
    </source>
</reference>
<dbReference type="RefSeq" id="WP_132806220.1">
    <property type="nucleotide sequence ID" value="NZ_SMAK01000004.1"/>
</dbReference>
<keyword evidence="2" id="KW-0808">Transferase</keyword>
<dbReference type="AlphaFoldDB" id="A0A4R3MGK3"/>
<evidence type="ECO:0000313" key="2">
    <source>
        <dbReference type="EMBL" id="TCT11467.1"/>
    </source>
</evidence>
<dbReference type="OrthoDB" id="8193702at2"/>
<sequence length="398" mass="44179">MPEPIDIAGDDKSIEAAAGDAAEGKLIASVAAHSSFAAAEGVWRDFEQRAVMTAYHRFDWLEAWHRHIGAPKGIEPLIVVARQPSGAPALIWPLGVKTVGAARVASWLGGKLVNYQFGLYDGALAGRLDRAQLMPVMTHLREHSRIDALSLRNQPHVWRGVDNPLVDLPHQPSPSFAYSVALGMDFETVYASLRSGSTRKKLRRSERRLAEEFGGCSLRRPKTADELDRVLDTFFLQKSERMRERHITNVFAEPGVMSLFHELGQRSIGSQTPLLDLFWLDAGGRVAATWAGTSDGSRMSGIINSFDLGVFAPFQPGEILLRNLIEHLCRSGVREFDLGIGEAQYKRSWCPRTDPLFDSFLPLSALGWMHTTAAMTGFKLKRAAKQSQFLRALAEKFR</sequence>
<proteinExistence type="predicted"/>
<accession>A0A4R3MGK3</accession>
<evidence type="ECO:0000259" key="1">
    <source>
        <dbReference type="Pfam" id="PF13480"/>
    </source>
</evidence>
<evidence type="ECO:0000313" key="3">
    <source>
        <dbReference type="Proteomes" id="UP000295678"/>
    </source>
</evidence>
<gene>
    <name evidence="2" type="ORF">EDC22_104229</name>
</gene>
<dbReference type="EMBL" id="SMAK01000004">
    <property type="protein sequence ID" value="TCT11467.1"/>
    <property type="molecule type" value="Genomic_DNA"/>
</dbReference>
<keyword evidence="3" id="KW-1185">Reference proteome</keyword>
<dbReference type="SUPFAM" id="SSF55729">
    <property type="entry name" value="Acyl-CoA N-acyltransferases (Nat)"/>
    <property type="match status" value="1"/>
</dbReference>
<organism evidence="2 3">
    <name type="scientific">Tepidamorphus gemmatus</name>
    <dbReference type="NCBI Taxonomy" id="747076"/>
    <lineage>
        <taxon>Bacteria</taxon>
        <taxon>Pseudomonadati</taxon>
        <taxon>Pseudomonadota</taxon>
        <taxon>Alphaproteobacteria</taxon>
        <taxon>Hyphomicrobiales</taxon>
        <taxon>Tepidamorphaceae</taxon>
        <taxon>Tepidamorphus</taxon>
    </lineage>
</organism>
<name>A0A4R3MGK3_9HYPH</name>
<dbReference type="Gene3D" id="3.40.630.30">
    <property type="match status" value="1"/>
</dbReference>
<feature type="domain" description="BioF2-like acetyltransferase" evidence="1">
    <location>
        <begin position="197"/>
        <end position="347"/>
    </location>
</feature>
<protein>
    <submittedName>
        <fullName evidence="2">CelD/BcsL family acetyltransferase involved in cellulose biosynthesis</fullName>
    </submittedName>
</protein>